<sequence length="909" mass="104478">MCRSGPLGETGTGWVRETDVERMSFESFVQEGLPLWRLTLGKMKPEAANKANRWTNHIHRSFCGSPRILVIKWLPTFARILGSVSAEQLPLLERVWPWLEESMHMMVTVSARTGDFQRDASPQELKAVETEFMDFVKTGNFAPLADRVGNSFARPGSFPTAEEAEQNRQQLAKLIFDNYNKLKDIVQQNEQLITYAWKAKSNKPRERVLLKAWPGMNEKHNMALNDILEGKRPNDQSCKWPHINLEDLAHKETFLTFLKSRVQESPSTYYFMDKESWKIGIWANVITTPFLYGYAMMFISKDSVQNYGEMFKVNTEKEKWLVTTGRASYVYEGLMIMEIQARIYQFLVNCCLELLPHNRKDWDKANVAAGHKLANSTKQPDPWAEIRMTERMALAPYSRPGQLDIDQLVDLIQARKSLADYEVQLLRENPWYFARKLAEYVEHQPEQLLTCAKPRPETLNDLKKSSELKTPKFWDGTVRALLTINFHGVLLWHDIFESFEALRALLREHQRALDPNADLPKVLEESFDELHLKLAHYMNEAGVPLMELCPIAPDSGNTFICPPLFFERHKYPILRHEDAGVIITDQLERYLDTNPSKAKWISGFVMQHTPDLSLMLYCWNEIVHFHPWARSFILSAERKQGVSGPPSQHLEPFKKKFDDALKAEDLALLSRLFYTEQLSVIWPGGEPNRMYTNQRKAAEVELDKFWLKIDSLVQSVVDKVPNDARPPLRPPPADTLTRTPDWIDEAPAPKAAKRGWDTTDLAKGAEPAPQAKRPRKDKTRGTPDPSRAVPEACAAEGGAGLQAPEPVRIKVSKEDFEVITMLFHIPGQTPKKEFSWRRFVQAMGRLKFTIQKTWGSAWLFTPPADLGNHSITFHDPHPDNAYPLYIWRRIGSRLTDHFGWEGSTFEEGV</sequence>
<evidence type="ECO:0000313" key="2">
    <source>
        <dbReference type="EMBL" id="OOQ86470.1"/>
    </source>
</evidence>
<protein>
    <submittedName>
        <fullName evidence="2">Uncharacterized protein</fullName>
    </submittedName>
</protein>
<dbReference type="Proteomes" id="UP000190744">
    <property type="component" value="Unassembled WGS sequence"/>
</dbReference>
<feature type="region of interest" description="Disordered" evidence="1">
    <location>
        <begin position="720"/>
        <end position="790"/>
    </location>
</feature>
<organism evidence="2 3">
    <name type="scientific">Penicillium brasilianum</name>
    <dbReference type="NCBI Taxonomy" id="104259"/>
    <lineage>
        <taxon>Eukaryota</taxon>
        <taxon>Fungi</taxon>
        <taxon>Dikarya</taxon>
        <taxon>Ascomycota</taxon>
        <taxon>Pezizomycotina</taxon>
        <taxon>Eurotiomycetes</taxon>
        <taxon>Eurotiomycetidae</taxon>
        <taxon>Eurotiales</taxon>
        <taxon>Aspergillaceae</taxon>
        <taxon>Penicillium</taxon>
    </lineage>
</organism>
<name>A0A1S9RMF7_PENBI</name>
<dbReference type="EMBL" id="LJBN01000139">
    <property type="protein sequence ID" value="OOQ86470.1"/>
    <property type="molecule type" value="Genomic_DNA"/>
</dbReference>
<evidence type="ECO:0000313" key="3">
    <source>
        <dbReference type="Proteomes" id="UP000190744"/>
    </source>
</evidence>
<reference evidence="3" key="1">
    <citation type="submission" date="2015-09" db="EMBL/GenBank/DDBJ databases">
        <authorList>
            <person name="Fill T.P."/>
            <person name="Baretta J.F."/>
            <person name="de Almeida L.G."/>
            <person name="Rocha M."/>
            <person name="de Souza D.H."/>
            <person name="Malavazi I."/>
            <person name="Cerdeira L.T."/>
            <person name="Hong H."/>
            <person name="Samborskyy M."/>
            <person name="de Vasconcelos A.T."/>
            <person name="Leadlay P."/>
            <person name="Rodrigues-Filho E."/>
        </authorList>
    </citation>
    <scope>NUCLEOTIDE SEQUENCE [LARGE SCALE GENOMIC DNA]</scope>
    <source>
        <strain evidence="3">LaBioMMi 136</strain>
    </source>
</reference>
<comment type="caution">
    <text evidence="2">The sequence shown here is derived from an EMBL/GenBank/DDBJ whole genome shotgun (WGS) entry which is preliminary data.</text>
</comment>
<dbReference type="PANTHER" id="PTHR40788">
    <property type="entry name" value="CLR5 DOMAIN-CONTAINING PROTEIN-RELATED"/>
    <property type="match status" value="1"/>
</dbReference>
<evidence type="ECO:0000256" key="1">
    <source>
        <dbReference type="SAM" id="MobiDB-lite"/>
    </source>
</evidence>
<dbReference type="PANTHER" id="PTHR40788:SF2">
    <property type="entry name" value="CLR5 DOMAIN-CONTAINING PROTEIN"/>
    <property type="match status" value="1"/>
</dbReference>
<dbReference type="AlphaFoldDB" id="A0A1S9RMF7"/>
<gene>
    <name evidence="2" type="ORF">PEBR_21213</name>
</gene>
<proteinExistence type="predicted"/>
<accession>A0A1S9RMF7</accession>